<evidence type="ECO:0000256" key="2">
    <source>
        <dbReference type="ARBA" id="ARBA00022679"/>
    </source>
</evidence>
<evidence type="ECO:0000313" key="10">
    <source>
        <dbReference type="Proteomes" id="UP001447188"/>
    </source>
</evidence>
<dbReference type="SMART" id="SM00220">
    <property type="entry name" value="S_TKc"/>
    <property type="match status" value="1"/>
</dbReference>
<evidence type="ECO:0000256" key="1">
    <source>
        <dbReference type="ARBA" id="ARBA00012411"/>
    </source>
</evidence>
<dbReference type="InterPro" id="IPR008271">
    <property type="entry name" value="Ser/Thr_kinase_AS"/>
</dbReference>
<dbReference type="PANTHER" id="PTHR48016">
    <property type="entry name" value="MAP KINASE KINASE KINASE SSK2-RELATED-RELATED"/>
    <property type="match status" value="1"/>
</dbReference>
<dbReference type="SUPFAM" id="SSF56112">
    <property type="entry name" value="Protein kinase-like (PK-like)"/>
    <property type="match status" value="1"/>
</dbReference>
<gene>
    <name evidence="9" type="ORF">Q9L58_008515</name>
</gene>
<keyword evidence="4" id="KW-0418">Kinase</keyword>
<dbReference type="InterPro" id="IPR000719">
    <property type="entry name" value="Prot_kinase_dom"/>
</dbReference>
<dbReference type="InterPro" id="IPR011009">
    <property type="entry name" value="Kinase-like_dom_sf"/>
</dbReference>
<accession>A0ABR3G9G9</accession>
<evidence type="ECO:0000256" key="5">
    <source>
        <dbReference type="ARBA" id="ARBA00022840"/>
    </source>
</evidence>
<reference evidence="9 10" key="1">
    <citation type="submission" date="2024-02" db="EMBL/GenBank/DDBJ databases">
        <title>Discinaceae phylogenomics.</title>
        <authorList>
            <person name="Dirks A.C."/>
            <person name="James T.Y."/>
        </authorList>
    </citation>
    <scope>NUCLEOTIDE SEQUENCE [LARGE SCALE GENOMIC DNA]</scope>
    <source>
        <strain evidence="9 10">ACD0624</strain>
    </source>
</reference>
<comment type="catalytic activity">
    <reaction evidence="6">
        <text>L-threonyl-[protein] + ATP = O-phospho-L-threonyl-[protein] + ADP + H(+)</text>
        <dbReference type="Rhea" id="RHEA:46608"/>
        <dbReference type="Rhea" id="RHEA-COMP:11060"/>
        <dbReference type="Rhea" id="RHEA-COMP:11605"/>
        <dbReference type="ChEBI" id="CHEBI:15378"/>
        <dbReference type="ChEBI" id="CHEBI:30013"/>
        <dbReference type="ChEBI" id="CHEBI:30616"/>
        <dbReference type="ChEBI" id="CHEBI:61977"/>
        <dbReference type="ChEBI" id="CHEBI:456216"/>
        <dbReference type="EC" id="2.7.11.24"/>
    </reaction>
    <physiologicalReaction direction="left-to-right" evidence="6">
        <dbReference type="Rhea" id="RHEA:46609"/>
    </physiologicalReaction>
</comment>
<organism evidence="9 10">
    <name type="scientific">Discina gigas</name>
    <dbReference type="NCBI Taxonomy" id="1032678"/>
    <lineage>
        <taxon>Eukaryota</taxon>
        <taxon>Fungi</taxon>
        <taxon>Dikarya</taxon>
        <taxon>Ascomycota</taxon>
        <taxon>Pezizomycotina</taxon>
        <taxon>Pezizomycetes</taxon>
        <taxon>Pezizales</taxon>
        <taxon>Discinaceae</taxon>
        <taxon>Discina</taxon>
    </lineage>
</organism>
<keyword evidence="3" id="KW-0547">Nucleotide-binding</keyword>
<comment type="caution">
    <text evidence="9">The sequence shown here is derived from an EMBL/GenBank/DDBJ whole genome shotgun (WGS) entry which is preliminary data.</text>
</comment>
<dbReference type="Pfam" id="PF00069">
    <property type="entry name" value="Pkinase"/>
    <property type="match status" value="1"/>
</dbReference>
<evidence type="ECO:0000256" key="4">
    <source>
        <dbReference type="ARBA" id="ARBA00022777"/>
    </source>
</evidence>
<dbReference type="PANTHER" id="PTHR48016:SF56">
    <property type="entry name" value="MAPKK KINASE"/>
    <property type="match status" value="1"/>
</dbReference>
<evidence type="ECO:0000256" key="3">
    <source>
        <dbReference type="ARBA" id="ARBA00022741"/>
    </source>
</evidence>
<proteinExistence type="predicted"/>
<protein>
    <recommendedName>
        <fullName evidence="1">mitogen-activated protein kinase</fullName>
        <ecNumber evidence="1">2.7.11.24</ecNumber>
    </recommendedName>
</protein>
<dbReference type="Proteomes" id="UP001447188">
    <property type="component" value="Unassembled WGS sequence"/>
</dbReference>
<sequence>MSNPDNSKLDRFKLETSFANGGVTHTTYTTDIAAGQRRVPVQTTWSDKKTLGSGGFGVVILQEAAGGHLRAVKKIYTGTGKMDFSREVSVMAKVAHRDDLFVKFLGWYANTDFVFIAMEYIEYGDLTHYLKNSGPCSAKNAQAITRQLLEGLATLHELNISHRDIKPQNVLIAFPDPIWVKIADFGLSKRAKGTMLHTRLGSHGYVAPELIGLLPRRYMTYNYSNAVDMWALGCLVHELLTGQIPFREIEYEADGTTEFDHGSGELIVPQTDMFAVKSFCHGKSEFPTDILRQSLVSETAIEFLKTILVANPESRAAAKGALGSAWLVPEEVPERDKCLGNLSFNAGRQNSGMATGPVDSVIDQGLPRLPVGVESSSRSRR</sequence>
<feature type="domain" description="Protein kinase" evidence="8">
    <location>
        <begin position="45"/>
        <end position="327"/>
    </location>
</feature>
<comment type="catalytic activity">
    <reaction evidence="7">
        <text>L-seryl-[protein] + ATP = O-phospho-L-seryl-[protein] + ADP + H(+)</text>
        <dbReference type="Rhea" id="RHEA:17989"/>
        <dbReference type="Rhea" id="RHEA-COMP:9863"/>
        <dbReference type="Rhea" id="RHEA-COMP:11604"/>
        <dbReference type="ChEBI" id="CHEBI:15378"/>
        <dbReference type="ChEBI" id="CHEBI:29999"/>
        <dbReference type="ChEBI" id="CHEBI:30616"/>
        <dbReference type="ChEBI" id="CHEBI:83421"/>
        <dbReference type="ChEBI" id="CHEBI:456216"/>
        <dbReference type="EC" id="2.7.11.24"/>
    </reaction>
    <physiologicalReaction direction="left-to-right" evidence="7">
        <dbReference type="Rhea" id="RHEA:17990"/>
    </physiologicalReaction>
</comment>
<dbReference type="InterPro" id="IPR050538">
    <property type="entry name" value="MAP_kinase_kinase_kinase"/>
</dbReference>
<evidence type="ECO:0000259" key="8">
    <source>
        <dbReference type="PROSITE" id="PS50011"/>
    </source>
</evidence>
<keyword evidence="2" id="KW-0808">Transferase</keyword>
<dbReference type="EC" id="2.7.11.24" evidence="1"/>
<dbReference type="PROSITE" id="PS00108">
    <property type="entry name" value="PROTEIN_KINASE_ST"/>
    <property type="match status" value="1"/>
</dbReference>
<dbReference type="EMBL" id="JBBBZM010000161">
    <property type="protein sequence ID" value="KAL0632584.1"/>
    <property type="molecule type" value="Genomic_DNA"/>
</dbReference>
<keyword evidence="5" id="KW-0067">ATP-binding</keyword>
<dbReference type="PROSITE" id="PS50011">
    <property type="entry name" value="PROTEIN_KINASE_DOM"/>
    <property type="match status" value="1"/>
</dbReference>
<evidence type="ECO:0000256" key="6">
    <source>
        <dbReference type="ARBA" id="ARBA00047919"/>
    </source>
</evidence>
<evidence type="ECO:0000313" key="9">
    <source>
        <dbReference type="EMBL" id="KAL0632584.1"/>
    </source>
</evidence>
<name>A0ABR3G9G9_9PEZI</name>
<evidence type="ECO:0000256" key="7">
    <source>
        <dbReference type="ARBA" id="ARBA00048130"/>
    </source>
</evidence>
<keyword evidence="10" id="KW-1185">Reference proteome</keyword>
<dbReference type="Gene3D" id="1.10.510.10">
    <property type="entry name" value="Transferase(Phosphotransferase) domain 1"/>
    <property type="match status" value="1"/>
</dbReference>